<evidence type="ECO:0000313" key="2">
    <source>
        <dbReference type="EMBL" id="CAE8723656.1"/>
    </source>
</evidence>
<feature type="region of interest" description="Disordered" evidence="1">
    <location>
        <begin position="92"/>
        <end position="111"/>
    </location>
</feature>
<evidence type="ECO:0000313" key="3">
    <source>
        <dbReference type="Proteomes" id="UP000626109"/>
    </source>
</evidence>
<sequence length="111" mass="12397">MLLAPLAKRTSSNTLCLIRHLMASANLEKCCQQCSCQALLVSPVSVHVLRHRWRCRTAKASSSVATFWILGLWHHSGRSGSLSITMYNNSSNNNNNNHKNNNNNNNNCFKA</sequence>
<name>A0A813L6Q0_POLGL</name>
<reference evidence="2" key="1">
    <citation type="submission" date="2021-02" db="EMBL/GenBank/DDBJ databases">
        <authorList>
            <person name="Dougan E. K."/>
            <person name="Rhodes N."/>
            <person name="Thang M."/>
            <person name="Chan C."/>
        </authorList>
    </citation>
    <scope>NUCLEOTIDE SEQUENCE</scope>
</reference>
<dbReference type="AlphaFoldDB" id="A0A813L6Q0"/>
<protein>
    <submittedName>
        <fullName evidence="2">Uncharacterized protein</fullName>
    </submittedName>
</protein>
<gene>
    <name evidence="2" type="ORF">PGLA2088_LOCUS43281</name>
</gene>
<organism evidence="2 3">
    <name type="scientific">Polarella glacialis</name>
    <name type="common">Dinoflagellate</name>
    <dbReference type="NCBI Taxonomy" id="89957"/>
    <lineage>
        <taxon>Eukaryota</taxon>
        <taxon>Sar</taxon>
        <taxon>Alveolata</taxon>
        <taxon>Dinophyceae</taxon>
        <taxon>Suessiales</taxon>
        <taxon>Suessiaceae</taxon>
        <taxon>Polarella</taxon>
    </lineage>
</organism>
<accession>A0A813L6Q0</accession>
<dbReference type="EMBL" id="CAJNNW010034714">
    <property type="protein sequence ID" value="CAE8723656.1"/>
    <property type="molecule type" value="Genomic_DNA"/>
</dbReference>
<dbReference type="Proteomes" id="UP000626109">
    <property type="component" value="Unassembled WGS sequence"/>
</dbReference>
<evidence type="ECO:0000256" key="1">
    <source>
        <dbReference type="SAM" id="MobiDB-lite"/>
    </source>
</evidence>
<comment type="caution">
    <text evidence="2">The sequence shown here is derived from an EMBL/GenBank/DDBJ whole genome shotgun (WGS) entry which is preliminary data.</text>
</comment>
<proteinExistence type="predicted"/>